<dbReference type="AlphaFoldDB" id="A0A0B7MM34"/>
<name>A0A0B7MM34_9FIRM</name>
<evidence type="ECO:0000313" key="1">
    <source>
        <dbReference type="EMBL" id="CEO88722.1"/>
    </source>
</evidence>
<dbReference type="Proteomes" id="UP000046155">
    <property type="component" value="Unassembled WGS sequence"/>
</dbReference>
<gene>
    <name evidence="1" type="ORF">SSCH_2490002</name>
</gene>
<organism evidence="1 2">
    <name type="scientific">Syntrophaceticus schinkii</name>
    <dbReference type="NCBI Taxonomy" id="499207"/>
    <lineage>
        <taxon>Bacteria</taxon>
        <taxon>Bacillati</taxon>
        <taxon>Bacillota</taxon>
        <taxon>Clostridia</taxon>
        <taxon>Thermoanaerobacterales</taxon>
        <taxon>Thermoanaerobacterales Family III. Incertae Sedis</taxon>
        <taxon>Syntrophaceticus</taxon>
    </lineage>
</organism>
<sequence>MSHPVRVRGLKLIGREDAGINAVAPRAGAWIETDVPEGVLTITLVAPRAGAWIET</sequence>
<reference evidence="2" key="1">
    <citation type="submission" date="2015-01" db="EMBL/GenBank/DDBJ databases">
        <authorList>
            <person name="Manzoor Shahid"/>
            <person name="Zubair Saima"/>
        </authorList>
    </citation>
    <scope>NUCLEOTIDE SEQUENCE [LARGE SCALE GENOMIC DNA]</scope>
    <source>
        <strain evidence="2">Sp3</strain>
    </source>
</reference>
<evidence type="ECO:0000313" key="2">
    <source>
        <dbReference type="Proteomes" id="UP000046155"/>
    </source>
</evidence>
<dbReference type="EMBL" id="CDRZ01000167">
    <property type="protein sequence ID" value="CEO88722.1"/>
    <property type="molecule type" value="Genomic_DNA"/>
</dbReference>
<keyword evidence="2" id="KW-1185">Reference proteome</keyword>
<protein>
    <submittedName>
        <fullName evidence="1">Uncharacterized protein</fullName>
    </submittedName>
</protein>
<proteinExistence type="predicted"/>
<accession>A0A0B7MM34</accession>